<dbReference type="GO" id="GO:0005886">
    <property type="term" value="C:plasma membrane"/>
    <property type="evidence" value="ECO:0007669"/>
    <property type="project" value="TreeGrafter"/>
</dbReference>
<keyword evidence="3 6" id="KW-0812">Transmembrane</keyword>
<evidence type="ECO:0000256" key="1">
    <source>
        <dbReference type="ARBA" id="ARBA00004141"/>
    </source>
</evidence>
<dbReference type="PROSITE" id="PS51257">
    <property type="entry name" value="PROKAR_LIPOPROTEIN"/>
    <property type="match status" value="1"/>
</dbReference>
<keyword evidence="2" id="KW-0813">Transport</keyword>
<dbReference type="GeneID" id="28827491"/>
<evidence type="ECO:0000256" key="3">
    <source>
        <dbReference type="ARBA" id="ARBA00022692"/>
    </source>
</evidence>
<dbReference type="Gene3D" id="1.20.1250.20">
    <property type="entry name" value="MFS general substrate transporter like domains"/>
    <property type="match status" value="1"/>
</dbReference>
<feature type="transmembrane region" description="Helical" evidence="6">
    <location>
        <begin position="217"/>
        <end position="237"/>
    </location>
</feature>
<keyword evidence="9" id="KW-1185">Reference proteome</keyword>
<evidence type="ECO:0000313" key="9">
    <source>
        <dbReference type="Proteomes" id="UP000070700"/>
    </source>
</evidence>
<protein>
    <submittedName>
        <fullName evidence="8">MFS general substrate transporter</fullName>
    </submittedName>
</protein>
<comment type="subcellular location">
    <subcellularLocation>
        <location evidence="1">Membrane</location>
        <topology evidence="1">Multi-pass membrane protein</topology>
    </subcellularLocation>
</comment>
<dbReference type="SUPFAM" id="SSF103473">
    <property type="entry name" value="MFS general substrate transporter"/>
    <property type="match status" value="1"/>
</dbReference>
<dbReference type="InterPro" id="IPR011701">
    <property type="entry name" value="MFS"/>
</dbReference>
<dbReference type="FunFam" id="1.20.1250.20:FF:000196">
    <property type="entry name" value="MFS toxin efflux pump (AflT)"/>
    <property type="match status" value="1"/>
</dbReference>
<sequence length="405" mass="43238">MLIAGRAIAGLGAAGVGTGCYTIVAFAAPPRMRPLFTGILGATWGAGAVVGPLLGGAFTLHVSWRWCFYINLPIGGLSVLVIAFLFKTPSTFKPLEATITEKVRQLDVVGTFLIMTSTVCFLLAMEWGGVTKAWGSASMIVVLVLFVVLILAFVLNEWWMGDQAQLNFNILKDRTVLVAYVFALFFAGSFFVTLYYLPIYFQAIGGVSAEASGVRNLPLIIALAIGSIASGGIISAFGHYVPILVGGGMITTIGIGLLYTLEIGSKSSHWIGYQVLTGFGVGFAFQIPQIVAQSVCELSEVSEYTATSLFFQMMGGTYFISAAQSIFANKLRQHLSVNVPNLDPTVVIGLGATQFRSTLPATDVPGVVLSYMQSIYFVFALGIALAGVATCISFSVKWKKIHVRV</sequence>
<evidence type="ECO:0000313" key="8">
    <source>
        <dbReference type="EMBL" id="KUJ13057.1"/>
    </source>
</evidence>
<dbReference type="PANTHER" id="PTHR23501">
    <property type="entry name" value="MAJOR FACILITATOR SUPERFAMILY"/>
    <property type="match status" value="1"/>
</dbReference>
<dbReference type="Gene3D" id="1.20.1720.10">
    <property type="entry name" value="Multidrug resistance protein D"/>
    <property type="match status" value="1"/>
</dbReference>
<evidence type="ECO:0000259" key="7">
    <source>
        <dbReference type="PROSITE" id="PS50850"/>
    </source>
</evidence>
<evidence type="ECO:0000256" key="5">
    <source>
        <dbReference type="ARBA" id="ARBA00023136"/>
    </source>
</evidence>
<feature type="transmembrane region" description="Helical" evidence="6">
    <location>
        <begin position="137"/>
        <end position="155"/>
    </location>
</feature>
<dbReference type="Proteomes" id="UP000070700">
    <property type="component" value="Unassembled WGS sequence"/>
</dbReference>
<evidence type="ECO:0000256" key="4">
    <source>
        <dbReference type="ARBA" id="ARBA00022989"/>
    </source>
</evidence>
<evidence type="ECO:0000256" key="6">
    <source>
        <dbReference type="SAM" id="Phobius"/>
    </source>
</evidence>
<feature type="transmembrane region" description="Helical" evidence="6">
    <location>
        <begin position="175"/>
        <end position="197"/>
    </location>
</feature>
<dbReference type="InterPro" id="IPR036259">
    <property type="entry name" value="MFS_trans_sf"/>
</dbReference>
<dbReference type="PROSITE" id="PS50850">
    <property type="entry name" value="MFS"/>
    <property type="match status" value="1"/>
</dbReference>
<keyword evidence="4 6" id="KW-1133">Transmembrane helix</keyword>
<feature type="domain" description="Major facilitator superfamily (MFS) profile" evidence="7">
    <location>
        <begin position="1"/>
        <end position="405"/>
    </location>
</feature>
<feature type="transmembrane region" description="Helical" evidence="6">
    <location>
        <begin position="273"/>
        <end position="292"/>
    </location>
</feature>
<dbReference type="InParanoid" id="A0A194WZL7"/>
<dbReference type="FunCoup" id="A0A194WZL7">
    <property type="interactions" value="83"/>
</dbReference>
<proteinExistence type="predicted"/>
<reference evidence="8 9" key="1">
    <citation type="submission" date="2015-10" db="EMBL/GenBank/DDBJ databases">
        <title>Full genome of DAOMC 229536 Phialocephala scopiformis, a fungal endophyte of spruce producing the potent anti-insectan compound rugulosin.</title>
        <authorList>
            <consortium name="DOE Joint Genome Institute"/>
            <person name="Walker A.K."/>
            <person name="Frasz S.L."/>
            <person name="Seifert K.A."/>
            <person name="Miller J.D."/>
            <person name="Mondo S.J."/>
            <person name="Labutti K."/>
            <person name="Lipzen A."/>
            <person name="Dockter R."/>
            <person name="Kennedy M."/>
            <person name="Grigoriev I.V."/>
            <person name="Spatafora J.W."/>
        </authorList>
    </citation>
    <scope>NUCLEOTIDE SEQUENCE [LARGE SCALE GENOMIC DNA]</scope>
    <source>
        <strain evidence="8 9">CBS 120377</strain>
    </source>
</reference>
<gene>
    <name evidence="8" type="ORF">LY89DRAFT_709506</name>
</gene>
<name>A0A194WZL7_MOLSC</name>
<feature type="transmembrane region" description="Helical" evidence="6">
    <location>
        <begin position="243"/>
        <end position="261"/>
    </location>
</feature>
<feature type="transmembrane region" description="Helical" evidence="6">
    <location>
        <begin position="375"/>
        <end position="396"/>
    </location>
</feature>
<dbReference type="RefSeq" id="XP_018067412.1">
    <property type="nucleotide sequence ID" value="XM_018217765.1"/>
</dbReference>
<feature type="transmembrane region" description="Helical" evidence="6">
    <location>
        <begin position="34"/>
        <end position="54"/>
    </location>
</feature>
<dbReference type="OrthoDB" id="10021397at2759"/>
<dbReference type="GO" id="GO:0022857">
    <property type="term" value="F:transmembrane transporter activity"/>
    <property type="evidence" value="ECO:0007669"/>
    <property type="project" value="InterPro"/>
</dbReference>
<dbReference type="Pfam" id="PF07690">
    <property type="entry name" value="MFS_1"/>
    <property type="match status" value="1"/>
</dbReference>
<feature type="transmembrane region" description="Helical" evidence="6">
    <location>
        <begin position="106"/>
        <end position="125"/>
    </location>
</feature>
<feature type="transmembrane region" description="Helical" evidence="6">
    <location>
        <begin position="7"/>
        <end position="28"/>
    </location>
</feature>
<keyword evidence="5 6" id="KW-0472">Membrane</keyword>
<evidence type="ECO:0000256" key="2">
    <source>
        <dbReference type="ARBA" id="ARBA00022448"/>
    </source>
</evidence>
<organism evidence="8 9">
    <name type="scientific">Mollisia scopiformis</name>
    <name type="common">Conifer needle endophyte fungus</name>
    <name type="synonym">Phialocephala scopiformis</name>
    <dbReference type="NCBI Taxonomy" id="149040"/>
    <lineage>
        <taxon>Eukaryota</taxon>
        <taxon>Fungi</taxon>
        <taxon>Dikarya</taxon>
        <taxon>Ascomycota</taxon>
        <taxon>Pezizomycotina</taxon>
        <taxon>Leotiomycetes</taxon>
        <taxon>Helotiales</taxon>
        <taxon>Mollisiaceae</taxon>
        <taxon>Mollisia</taxon>
    </lineage>
</organism>
<dbReference type="KEGG" id="psco:LY89DRAFT_709506"/>
<accession>A0A194WZL7</accession>
<dbReference type="InterPro" id="IPR020846">
    <property type="entry name" value="MFS_dom"/>
</dbReference>
<feature type="transmembrane region" description="Helical" evidence="6">
    <location>
        <begin position="304"/>
        <end position="323"/>
    </location>
</feature>
<dbReference type="PANTHER" id="PTHR23501:SF177">
    <property type="entry name" value="MAJOR FACILITATOR SUPERFAMILY (MFS) PROFILE DOMAIN-CONTAINING PROTEIN-RELATED"/>
    <property type="match status" value="1"/>
</dbReference>
<feature type="transmembrane region" description="Helical" evidence="6">
    <location>
        <begin position="66"/>
        <end position="86"/>
    </location>
</feature>
<dbReference type="EMBL" id="KQ947423">
    <property type="protein sequence ID" value="KUJ13057.1"/>
    <property type="molecule type" value="Genomic_DNA"/>
</dbReference>
<dbReference type="AlphaFoldDB" id="A0A194WZL7"/>